<dbReference type="Proteomes" id="UP000326789">
    <property type="component" value="Unassembled WGS sequence"/>
</dbReference>
<accession>A0A5N3QY93</accession>
<evidence type="ECO:0000256" key="1">
    <source>
        <dbReference type="SAM" id="SignalP"/>
    </source>
</evidence>
<dbReference type="RefSeq" id="WP_150872748.1">
    <property type="nucleotide sequence ID" value="NZ_VWSE01000008.1"/>
</dbReference>
<keyword evidence="1" id="KW-0732">Signal</keyword>
<gene>
    <name evidence="2" type="ORF">F2P58_21360</name>
</gene>
<evidence type="ECO:0008006" key="4">
    <source>
        <dbReference type="Google" id="ProtNLM"/>
    </source>
</evidence>
<dbReference type="AlphaFoldDB" id="A0A5N3QY93"/>
<organism evidence="2 3">
    <name type="scientific">Vibrio fortis</name>
    <dbReference type="NCBI Taxonomy" id="212667"/>
    <lineage>
        <taxon>Bacteria</taxon>
        <taxon>Pseudomonadati</taxon>
        <taxon>Pseudomonadota</taxon>
        <taxon>Gammaproteobacteria</taxon>
        <taxon>Vibrionales</taxon>
        <taxon>Vibrionaceae</taxon>
        <taxon>Vibrio</taxon>
    </lineage>
</organism>
<evidence type="ECO:0000313" key="3">
    <source>
        <dbReference type="Proteomes" id="UP000326789"/>
    </source>
</evidence>
<reference evidence="2 3" key="1">
    <citation type="submission" date="2019-09" db="EMBL/GenBank/DDBJ databases">
        <title>Whole genome sequence of Vibrio fortis.</title>
        <authorList>
            <person name="Das S.K."/>
        </authorList>
    </citation>
    <scope>NUCLEOTIDE SEQUENCE [LARGE SCALE GENOMIC DNA]</scope>
    <source>
        <strain evidence="2 3">AN60</strain>
    </source>
</reference>
<feature type="chain" id="PRO_5024390951" description="Lipoprotein" evidence="1">
    <location>
        <begin position="21"/>
        <end position="111"/>
    </location>
</feature>
<dbReference type="PROSITE" id="PS51257">
    <property type="entry name" value="PROKAR_LIPOPROTEIN"/>
    <property type="match status" value="1"/>
</dbReference>
<protein>
    <recommendedName>
        <fullName evidence="4">Lipoprotein</fullName>
    </recommendedName>
</protein>
<feature type="signal peptide" evidence="1">
    <location>
        <begin position="1"/>
        <end position="20"/>
    </location>
</feature>
<proteinExistence type="predicted"/>
<comment type="caution">
    <text evidence="2">The sequence shown here is derived from an EMBL/GenBank/DDBJ whole genome shotgun (WGS) entry which is preliminary data.</text>
</comment>
<name>A0A5N3QY93_9VIBR</name>
<evidence type="ECO:0000313" key="2">
    <source>
        <dbReference type="EMBL" id="KAB0287174.1"/>
    </source>
</evidence>
<dbReference type="EMBL" id="VWSE01000008">
    <property type="protein sequence ID" value="KAB0287174.1"/>
    <property type="molecule type" value="Genomic_DNA"/>
</dbReference>
<sequence length="111" mass="12285">MRFVIISMLLVSLAGCMEVAGPKITNSMDKQVTVTVTYKTGHVHEITFDPCKIGFVGHPDDMVASVSFNNSIVKMPYSDNDELAKITNIHVFEDRLLTLPTSVCIPTQQQN</sequence>